<dbReference type="EMBL" id="DF237079">
    <property type="protein sequence ID" value="GAQ82962.1"/>
    <property type="molecule type" value="Genomic_DNA"/>
</dbReference>
<feature type="domain" description="Homeobox" evidence="12">
    <location>
        <begin position="236"/>
        <end position="296"/>
    </location>
</feature>
<evidence type="ECO:0000256" key="7">
    <source>
        <dbReference type="ARBA" id="ARBA00023242"/>
    </source>
</evidence>
<feature type="compositionally biased region" description="Polar residues" evidence="11">
    <location>
        <begin position="33"/>
        <end position="50"/>
    </location>
</feature>
<keyword evidence="14" id="KW-1185">Reference proteome</keyword>
<organism evidence="13 14">
    <name type="scientific">Klebsormidium nitens</name>
    <name type="common">Green alga</name>
    <name type="synonym">Ulothrix nitens</name>
    <dbReference type="NCBI Taxonomy" id="105231"/>
    <lineage>
        <taxon>Eukaryota</taxon>
        <taxon>Viridiplantae</taxon>
        <taxon>Streptophyta</taxon>
        <taxon>Klebsormidiophyceae</taxon>
        <taxon>Klebsormidiales</taxon>
        <taxon>Klebsormidiaceae</taxon>
        <taxon>Klebsormidium</taxon>
    </lineage>
</organism>
<accession>A0A1Y1HYZ4</accession>
<name>A0A1Y1HYZ4_KLENI</name>
<dbReference type="SMART" id="SM00389">
    <property type="entry name" value="HOX"/>
    <property type="match status" value="1"/>
</dbReference>
<evidence type="ECO:0000256" key="9">
    <source>
        <dbReference type="RuleBase" id="RU000682"/>
    </source>
</evidence>
<keyword evidence="4 8" id="KW-0238">DNA-binding</keyword>
<dbReference type="Pfam" id="PF00046">
    <property type="entry name" value="Homeodomain"/>
    <property type="match status" value="1"/>
</dbReference>
<evidence type="ECO:0000259" key="12">
    <source>
        <dbReference type="PROSITE" id="PS50071"/>
    </source>
</evidence>
<keyword evidence="10" id="KW-0175">Coiled coil</keyword>
<dbReference type="PROSITE" id="PS50071">
    <property type="entry name" value="HOMEOBOX_2"/>
    <property type="match status" value="1"/>
</dbReference>
<dbReference type="InterPro" id="IPR001356">
    <property type="entry name" value="HD"/>
</dbReference>
<evidence type="ECO:0000256" key="11">
    <source>
        <dbReference type="SAM" id="MobiDB-lite"/>
    </source>
</evidence>
<dbReference type="InterPro" id="IPR050762">
    <property type="entry name" value="HD-ZIP_Homeobox_LZ_Class_II"/>
</dbReference>
<dbReference type="SUPFAM" id="SSF46689">
    <property type="entry name" value="Homeodomain-like"/>
    <property type="match status" value="1"/>
</dbReference>
<evidence type="ECO:0000313" key="13">
    <source>
        <dbReference type="EMBL" id="GAQ82962.1"/>
    </source>
</evidence>
<dbReference type="OrthoDB" id="6159439at2759"/>
<feature type="DNA-binding region" description="Homeobox" evidence="8">
    <location>
        <begin position="238"/>
        <end position="297"/>
    </location>
</feature>
<evidence type="ECO:0000313" key="14">
    <source>
        <dbReference type="Proteomes" id="UP000054558"/>
    </source>
</evidence>
<evidence type="ECO:0000256" key="1">
    <source>
        <dbReference type="ARBA" id="ARBA00004123"/>
    </source>
</evidence>
<dbReference type="STRING" id="105231.A0A1Y1HYZ4"/>
<dbReference type="Gene3D" id="1.10.10.60">
    <property type="entry name" value="Homeodomain-like"/>
    <property type="match status" value="1"/>
</dbReference>
<dbReference type="InterPro" id="IPR003106">
    <property type="entry name" value="Leu_zip_homeo"/>
</dbReference>
<dbReference type="CDD" id="cd14686">
    <property type="entry name" value="bZIP"/>
    <property type="match status" value="1"/>
</dbReference>
<dbReference type="PANTHER" id="PTHR45714:SF34">
    <property type="entry name" value="HOMEOBOX-LEUCINE ZIPPER PROTEIN HAT9"/>
    <property type="match status" value="1"/>
</dbReference>
<dbReference type="GO" id="GO:0000981">
    <property type="term" value="F:DNA-binding transcription factor activity, RNA polymerase II-specific"/>
    <property type="evidence" value="ECO:0007669"/>
    <property type="project" value="InterPro"/>
</dbReference>
<feature type="coiled-coil region" evidence="10">
    <location>
        <begin position="302"/>
        <end position="329"/>
    </location>
</feature>
<comment type="similarity">
    <text evidence="2">Belongs to the HD-ZIP homeobox family. Class II subfamily.</text>
</comment>
<dbReference type="GO" id="GO:0043565">
    <property type="term" value="F:sequence-specific DNA binding"/>
    <property type="evidence" value="ECO:0007669"/>
    <property type="project" value="InterPro"/>
</dbReference>
<dbReference type="GO" id="GO:0005634">
    <property type="term" value="C:nucleus"/>
    <property type="evidence" value="ECO:0007669"/>
    <property type="project" value="UniProtKB-SubCell"/>
</dbReference>
<evidence type="ECO:0000256" key="4">
    <source>
        <dbReference type="ARBA" id="ARBA00023125"/>
    </source>
</evidence>
<comment type="subcellular location">
    <subcellularLocation>
        <location evidence="1 8 9">Nucleus</location>
    </subcellularLocation>
</comment>
<evidence type="ECO:0000256" key="10">
    <source>
        <dbReference type="SAM" id="Coils"/>
    </source>
</evidence>
<keyword evidence="6" id="KW-0804">Transcription</keyword>
<keyword evidence="7 8" id="KW-0539">Nucleus</keyword>
<dbReference type="Proteomes" id="UP000054558">
    <property type="component" value="Unassembled WGS sequence"/>
</dbReference>
<evidence type="ECO:0000256" key="5">
    <source>
        <dbReference type="ARBA" id="ARBA00023155"/>
    </source>
</evidence>
<reference evidence="13 14" key="1">
    <citation type="journal article" date="2014" name="Nat. Commun.">
        <title>Klebsormidium flaccidum genome reveals primary factors for plant terrestrial adaptation.</title>
        <authorList>
            <person name="Hori K."/>
            <person name="Maruyama F."/>
            <person name="Fujisawa T."/>
            <person name="Togashi T."/>
            <person name="Yamamoto N."/>
            <person name="Seo M."/>
            <person name="Sato S."/>
            <person name="Yamada T."/>
            <person name="Mori H."/>
            <person name="Tajima N."/>
            <person name="Moriyama T."/>
            <person name="Ikeuchi M."/>
            <person name="Watanabe M."/>
            <person name="Wada H."/>
            <person name="Kobayashi K."/>
            <person name="Saito M."/>
            <person name="Masuda T."/>
            <person name="Sasaki-Sekimoto Y."/>
            <person name="Mashiguchi K."/>
            <person name="Awai K."/>
            <person name="Shimojima M."/>
            <person name="Masuda S."/>
            <person name="Iwai M."/>
            <person name="Nobusawa T."/>
            <person name="Narise T."/>
            <person name="Kondo S."/>
            <person name="Saito H."/>
            <person name="Sato R."/>
            <person name="Murakawa M."/>
            <person name="Ihara Y."/>
            <person name="Oshima-Yamada Y."/>
            <person name="Ohtaka K."/>
            <person name="Satoh M."/>
            <person name="Sonobe K."/>
            <person name="Ishii M."/>
            <person name="Ohtani R."/>
            <person name="Kanamori-Sato M."/>
            <person name="Honoki R."/>
            <person name="Miyazaki D."/>
            <person name="Mochizuki H."/>
            <person name="Umetsu J."/>
            <person name="Higashi K."/>
            <person name="Shibata D."/>
            <person name="Kamiya Y."/>
            <person name="Sato N."/>
            <person name="Nakamura Y."/>
            <person name="Tabata S."/>
            <person name="Ida S."/>
            <person name="Kurokawa K."/>
            <person name="Ohta H."/>
        </authorList>
    </citation>
    <scope>NUCLEOTIDE SEQUENCE [LARGE SCALE GENOMIC DNA]</scope>
    <source>
        <strain evidence="13 14">NIES-2285</strain>
    </source>
</reference>
<evidence type="ECO:0000256" key="2">
    <source>
        <dbReference type="ARBA" id="ARBA00006074"/>
    </source>
</evidence>
<dbReference type="SMART" id="SM00340">
    <property type="entry name" value="HALZ"/>
    <property type="match status" value="1"/>
</dbReference>
<evidence type="ECO:0000256" key="3">
    <source>
        <dbReference type="ARBA" id="ARBA00023015"/>
    </source>
</evidence>
<evidence type="ECO:0000256" key="6">
    <source>
        <dbReference type="ARBA" id="ARBA00023163"/>
    </source>
</evidence>
<feature type="region of interest" description="Disordered" evidence="11">
    <location>
        <begin position="33"/>
        <end position="60"/>
    </location>
</feature>
<dbReference type="InterPro" id="IPR009057">
    <property type="entry name" value="Homeodomain-like_sf"/>
</dbReference>
<dbReference type="PANTHER" id="PTHR45714">
    <property type="entry name" value="HOMEOBOX-LEUCINE ZIPPER PROTEIN HAT14"/>
    <property type="match status" value="1"/>
</dbReference>
<dbReference type="AlphaFoldDB" id="A0A1Y1HYZ4"/>
<keyword evidence="3" id="KW-0805">Transcription regulation</keyword>
<keyword evidence="5 8" id="KW-0371">Homeobox</keyword>
<evidence type="ECO:0000256" key="8">
    <source>
        <dbReference type="PROSITE-ProRule" id="PRU00108"/>
    </source>
</evidence>
<proteinExistence type="inferred from homology"/>
<protein>
    <submittedName>
        <fullName evidence="13">Homeodomain leucin zipper protein</fullName>
    </submittedName>
</protein>
<gene>
    <name evidence="13" type="ORF">KFL_001300250</name>
</gene>
<sequence>MAVQWRTLKENAVELEGSMLAPGGTDFSSFHSTMQETNSDNEYNTASETGGSKGLHHPQPQLPVNGVTLHFPNQGNSTRGFHLPPIIAPPMTFDTTWQLSPATAQMAYDMVFNRQPSPSANAMRPQVMRMQDGLGQLTSLTTNGDEGAFQQVARSTDLLVQPPHLMDSLNRNPVSAPLTVNLTSGSDVNAPIDVNMQPPQRDEGDSAGQSEEFDDDDVKPSVSGRKRDAQGGGEESVTGRKKLKLSKEQAELLEKAFRENNTLNPAAKSTLATKLNLRARQVEVWFQNRRARTKLKQTEVDCEVLKRCCETLTEENRRLQKELSELRASQGQSGLQEFLGHMPAATLSMCPSCERLTALDPVRGSVIINRGNNQYER</sequence>
<dbReference type="CDD" id="cd00086">
    <property type="entry name" value="homeodomain"/>
    <property type="match status" value="1"/>
</dbReference>
<dbReference type="InterPro" id="IPR017970">
    <property type="entry name" value="Homeobox_CS"/>
</dbReference>
<feature type="compositionally biased region" description="Polar residues" evidence="11">
    <location>
        <begin position="177"/>
        <end position="187"/>
    </location>
</feature>
<dbReference type="Pfam" id="PF02183">
    <property type="entry name" value="HALZ"/>
    <property type="match status" value="1"/>
</dbReference>
<feature type="region of interest" description="Disordered" evidence="11">
    <location>
        <begin position="177"/>
        <end position="243"/>
    </location>
</feature>
<dbReference type="PROSITE" id="PS00027">
    <property type="entry name" value="HOMEOBOX_1"/>
    <property type="match status" value="1"/>
</dbReference>